<accession>A0A0G4I6U7</accession>
<feature type="compositionally biased region" description="Polar residues" evidence="1">
    <location>
        <begin position="29"/>
        <end position="40"/>
    </location>
</feature>
<evidence type="ECO:0000313" key="2">
    <source>
        <dbReference type="EMBL" id="CEM52772.1"/>
    </source>
</evidence>
<protein>
    <submittedName>
        <fullName evidence="2">Uncharacterized protein</fullName>
    </submittedName>
</protein>
<dbReference type="AlphaFoldDB" id="A0A0G4I6U7"/>
<dbReference type="EMBL" id="CDMZ01005367">
    <property type="protein sequence ID" value="CEM52772.1"/>
    <property type="molecule type" value="Genomic_DNA"/>
</dbReference>
<sequence>MQPEVQRVSEEEWSPPASFYRDDIPLPSPSSGSQPTSILTASAEKKPPKKTDTSPRENGRRAFSSSIVPPLDLSDPIAKAGIPSPFCPQLQANGVEVQWTTRKEQPMSLKPVGFLCDLWRDREDPTKWVAVQKSETAGSRGYCKGPNESADSYLYCWDMVVWGWGGCMFDDDCPPRVNVEPSDTYFTCVAPGTKVDGVNDEELFGTPGNDQCFNSGGMLLDQKSRDNRFRTLTGKCMLTQPNYIGNQNGDAASSRCAW</sequence>
<reference evidence="2" key="1">
    <citation type="submission" date="2014-11" db="EMBL/GenBank/DDBJ databases">
        <authorList>
            <person name="Otto D Thomas"/>
            <person name="Naeem Raeece"/>
        </authorList>
    </citation>
    <scope>NUCLEOTIDE SEQUENCE</scope>
</reference>
<evidence type="ECO:0000256" key="1">
    <source>
        <dbReference type="SAM" id="MobiDB-lite"/>
    </source>
</evidence>
<dbReference type="VEuPathDB" id="CryptoDB:Cvel_11499"/>
<feature type="region of interest" description="Disordered" evidence="1">
    <location>
        <begin position="1"/>
        <end position="69"/>
    </location>
</feature>
<feature type="compositionally biased region" description="Basic and acidic residues" evidence="1">
    <location>
        <begin position="43"/>
        <end position="60"/>
    </location>
</feature>
<name>A0A0G4I6U7_9ALVE</name>
<proteinExistence type="predicted"/>
<organism evidence="2">
    <name type="scientific">Chromera velia CCMP2878</name>
    <dbReference type="NCBI Taxonomy" id="1169474"/>
    <lineage>
        <taxon>Eukaryota</taxon>
        <taxon>Sar</taxon>
        <taxon>Alveolata</taxon>
        <taxon>Colpodellida</taxon>
        <taxon>Chromeraceae</taxon>
        <taxon>Chromera</taxon>
    </lineage>
</organism>
<gene>
    <name evidence="2" type="ORF">Cvel_11499</name>
</gene>